<keyword evidence="3" id="KW-1003">Cell membrane</keyword>
<feature type="transmembrane region" description="Helical" evidence="7">
    <location>
        <begin position="164"/>
        <end position="187"/>
    </location>
</feature>
<feature type="transmembrane region" description="Helical" evidence="7">
    <location>
        <begin position="477"/>
        <end position="498"/>
    </location>
</feature>
<keyword evidence="5 7" id="KW-1133">Transmembrane helix</keyword>
<evidence type="ECO:0000256" key="5">
    <source>
        <dbReference type="ARBA" id="ARBA00022989"/>
    </source>
</evidence>
<feature type="transmembrane region" description="Helical" evidence="7">
    <location>
        <begin position="427"/>
        <end position="448"/>
    </location>
</feature>
<feature type="domain" description="ABC transmembrane type-1" evidence="8">
    <location>
        <begin position="473"/>
        <end position="652"/>
    </location>
</feature>
<feature type="transmembrane region" description="Helical" evidence="7">
    <location>
        <begin position="282"/>
        <end position="302"/>
    </location>
</feature>
<evidence type="ECO:0000259" key="8">
    <source>
        <dbReference type="PROSITE" id="PS50928"/>
    </source>
</evidence>
<feature type="domain" description="ABC transmembrane type-1" evidence="8">
    <location>
        <begin position="157"/>
        <end position="340"/>
    </location>
</feature>
<feature type="transmembrane region" description="Helical" evidence="7">
    <location>
        <begin position="141"/>
        <end position="158"/>
    </location>
</feature>
<evidence type="ECO:0000313" key="9">
    <source>
        <dbReference type="EMBL" id="MCK0207968.1"/>
    </source>
</evidence>
<evidence type="ECO:0000256" key="1">
    <source>
        <dbReference type="ARBA" id="ARBA00004651"/>
    </source>
</evidence>
<name>A0ABT0DKZ9_9HYPH</name>
<feature type="transmembrane region" description="Helical" evidence="7">
    <location>
        <begin position="208"/>
        <end position="235"/>
    </location>
</feature>
<dbReference type="CDD" id="cd06261">
    <property type="entry name" value="TM_PBP2"/>
    <property type="match status" value="2"/>
</dbReference>
<reference evidence="9 10" key="1">
    <citation type="submission" date="2022-04" db="EMBL/GenBank/DDBJ databases">
        <authorList>
            <person name="Grouzdev D.S."/>
            <person name="Pantiukh K.S."/>
            <person name="Krutkina M.S."/>
        </authorList>
    </citation>
    <scope>NUCLEOTIDE SEQUENCE [LARGE SCALE GENOMIC DNA]</scope>
    <source>
        <strain evidence="9 10">Jip08</strain>
    </source>
</reference>
<dbReference type="InterPro" id="IPR035906">
    <property type="entry name" value="MetI-like_sf"/>
</dbReference>
<dbReference type="PROSITE" id="PS50928">
    <property type="entry name" value="ABC_TM1"/>
    <property type="match status" value="2"/>
</dbReference>
<comment type="caution">
    <text evidence="9">The sequence shown here is derived from an EMBL/GenBank/DDBJ whole genome shotgun (WGS) entry which is preliminary data.</text>
</comment>
<feature type="transmembrane region" description="Helical" evidence="7">
    <location>
        <begin position="592"/>
        <end position="614"/>
    </location>
</feature>
<evidence type="ECO:0000313" key="10">
    <source>
        <dbReference type="Proteomes" id="UP001202867"/>
    </source>
</evidence>
<accession>A0ABT0DKZ9</accession>
<dbReference type="Pfam" id="PF00528">
    <property type="entry name" value="BPD_transp_1"/>
    <property type="match status" value="2"/>
</dbReference>
<keyword evidence="2 7" id="KW-0813">Transport</keyword>
<feature type="transmembrane region" description="Helical" evidence="7">
    <location>
        <begin position="322"/>
        <end position="339"/>
    </location>
</feature>
<comment type="subcellular location">
    <subcellularLocation>
        <location evidence="1 7">Cell membrane</location>
        <topology evidence="1 7">Multi-pass membrane protein</topology>
    </subcellularLocation>
</comment>
<dbReference type="Proteomes" id="UP001202867">
    <property type="component" value="Unassembled WGS sequence"/>
</dbReference>
<feature type="transmembrane region" description="Helical" evidence="7">
    <location>
        <begin position="634"/>
        <end position="652"/>
    </location>
</feature>
<dbReference type="PANTHER" id="PTHR47737:SF1">
    <property type="entry name" value="GLYCINE BETAINE_PROLINE BETAINE TRANSPORT SYSTEM PERMEASE PROTEIN PROW"/>
    <property type="match status" value="1"/>
</dbReference>
<feature type="transmembrane region" description="Helical" evidence="7">
    <location>
        <begin position="359"/>
        <end position="381"/>
    </location>
</feature>
<dbReference type="EMBL" id="JALKCG010000002">
    <property type="protein sequence ID" value="MCK0207968.1"/>
    <property type="molecule type" value="Genomic_DNA"/>
</dbReference>
<gene>
    <name evidence="9" type="ORF">MWN33_07960</name>
</gene>
<protein>
    <submittedName>
        <fullName evidence="9">ABC transporter permease subunit</fullName>
    </submittedName>
</protein>
<keyword evidence="4 7" id="KW-0812">Transmembrane</keyword>
<sequence>MTAVELRSEPESRGDAVRGAGAARLPALALLAVAVLLCLLPQFGVEMPPALAAIPDRFILPWRQWAGEALTYVAKDSHIGPVMVSEITRGIAGVILQPMLLLQGLVSKGLTVGGVELPPLPWPSVMLASALLGLRFGSVRLALLTGGALLYAALFGLWDATMLTLASVLVSVAFGVLLGTWLGILAFRHPRVDRALQPLYDVMQTVPIFAYLVPILYLFGFGPVGAMMATVIYAMPPMARVTTLALRGVPASIGEAAAMAGCTRGQVMRLALLPSALPKMMIGVNQVLMLSLTMVIIASVIGADGLGAVVLKALQSLKIGRGLEAGLAIVLVAIALDRLGQAIAERRPQHRDAAGSRRWALAFAVALVLPCLLAPMIPALANWPADWSVSTASWWDARIAQMNLAFAGPLRELKTFAFLWLLRPTKLFFLAVPWIGAVTLVAALGLLLGGWRLALSCGLMMLFVAGCGFWEPAQLSLYLIAISVALALLIGMPLGLACAASPRFNAGMRVVLDTIQTLPSFVYLIPVIMLLGSGDFPALIAIVVYAVTPAVRFTADALRHVPGEIVEAARMSGASRWQNFGWVKVPLARPGLLLAVNQTVMMAFGMLVITALIGTKGLESDTLISLSKADPGRGIIAGAAMAFLAIIIDRLLRAAAGGQAARP</sequence>
<dbReference type="PANTHER" id="PTHR47737">
    <property type="entry name" value="GLYCINE BETAINE/PROLINE BETAINE TRANSPORT SYSTEM PERMEASE PROTEIN PROW"/>
    <property type="match status" value="1"/>
</dbReference>
<dbReference type="RefSeq" id="WP_247199963.1">
    <property type="nucleotide sequence ID" value="NZ_JALKCG010000002.1"/>
</dbReference>
<evidence type="ECO:0000256" key="6">
    <source>
        <dbReference type="ARBA" id="ARBA00023136"/>
    </source>
</evidence>
<keyword evidence="6 7" id="KW-0472">Membrane</keyword>
<evidence type="ECO:0000256" key="2">
    <source>
        <dbReference type="ARBA" id="ARBA00022448"/>
    </source>
</evidence>
<feature type="transmembrane region" description="Helical" evidence="7">
    <location>
        <begin position="20"/>
        <end position="40"/>
    </location>
</feature>
<dbReference type="Gene3D" id="1.10.3720.10">
    <property type="entry name" value="MetI-like"/>
    <property type="match status" value="2"/>
</dbReference>
<evidence type="ECO:0000256" key="4">
    <source>
        <dbReference type="ARBA" id="ARBA00022692"/>
    </source>
</evidence>
<proteinExistence type="inferred from homology"/>
<dbReference type="SUPFAM" id="SSF161098">
    <property type="entry name" value="MetI-like"/>
    <property type="match status" value="2"/>
</dbReference>
<evidence type="ECO:0000256" key="3">
    <source>
        <dbReference type="ARBA" id="ARBA00022475"/>
    </source>
</evidence>
<comment type="similarity">
    <text evidence="7">Belongs to the binding-protein-dependent transport system permease family.</text>
</comment>
<reference evidence="10" key="2">
    <citation type="submission" date="2023-07" db="EMBL/GenBank/DDBJ databases">
        <title>Ancylobacter moscoviensis sp. nov., facultatively methylotrophic bacteria from activated sludge and the reclassification of Starkeya novella (Starkey 1934) Kelly et al. 2000 as Ancylobacter novellus comb. nov., Starkeya koreensis Im et al. 2006 as Ancylobacter koreensis comb.nov., Angulomicrobium tetraedrale Vasil'eva et al. 1986 as Ancylobacter tetraedralis comb. nov., Angulomicrobium amanitiforme Fritz et al. 2004 as Ancylobacter amanitiformis comb. nov. and Methylorhabdus multivorans Doronina et al. 1996 as Ancylobacter multivorans comb. nov. and emended description of the genus Ancylobacter.</title>
        <authorList>
            <person name="Doronina N."/>
            <person name="Chemodurova A."/>
            <person name="Grouzdev D."/>
            <person name="Koziaeva V."/>
            <person name="Shi W."/>
            <person name="Wu L."/>
            <person name="Kaparullina E."/>
        </authorList>
    </citation>
    <scope>NUCLEOTIDE SEQUENCE [LARGE SCALE GENOMIC DNA]</scope>
    <source>
        <strain evidence="10">Jip08</strain>
    </source>
</reference>
<feature type="transmembrane region" description="Helical" evidence="7">
    <location>
        <begin position="453"/>
        <end position="471"/>
    </location>
</feature>
<organism evidence="9 10">
    <name type="scientific">Ancylobacter koreensis</name>
    <dbReference type="NCBI Taxonomy" id="266121"/>
    <lineage>
        <taxon>Bacteria</taxon>
        <taxon>Pseudomonadati</taxon>
        <taxon>Pseudomonadota</taxon>
        <taxon>Alphaproteobacteria</taxon>
        <taxon>Hyphomicrobiales</taxon>
        <taxon>Xanthobacteraceae</taxon>
        <taxon>Ancylobacter</taxon>
    </lineage>
</organism>
<dbReference type="InterPro" id="IPR000515">
    <property type="entry name" value="MetI-like"/>
</dbReference>
<evidence type="ECO:0000256" key="7">
    <source>
        <dbReference type="RuleBase" id="RU363032"/>
    </source>
</evidence>
<keyword evidence="10" id="KW-1185">Reference proteome</keyword>